<sequence length="525" mass="52941">MTRRAFLRKAGKSAIRRIGFLLAAVLILSGCGRNVQVYAVKAVAAGVPSLAPFFDERSGLGRDTTLRAGRAPGGLQAGDTPGLYGGSRTPTVCDVARLKQFLTDPHNAPKAKVWAQVEGIDQREIPEYLDRLTPVLLRHDTLVQNHDFKKGRATPFDSLLQAGIAVLVDERGQPTVKCSCGNPLRPFRGDTTRISVKFEGADEKWAGYDPASVVTVHPAPKRLTRLALVDVDDPDRGLDRPVGTAGGHDSSFDTRVRHKVPDVTGLRYAEAVRRLAAEGLAVAYAGRGAPPDDAAVTGSDPGPGTELAFGRYVTLSVDTGETDGPQVPGASDSSGKGTAGPTDDTSRGQTGGSPTPSSGSPTPTTATSSGSSSPSLSHSSPSGHSSSTAGGSSSSTARSSPTAGGSSSSTARSSPSGYSSPSTRSSPTAGGSSSSTARSSPSARSSRSSPTAGGGSPSTARSSPPPHSSPTAGGVSSPTARSVSPTTPHGDPASATADGSPTTPHLSPTSVATGGAGASPTTGTT</sequence>
<dbReference type="CDD" id="cd06577">
    <property type="entry name" value="PASTA_pknB"/>
    <property type="match status" value="1"/>
</dbReference>
<name>A0ABU2TLY3_9ACTN</name>
<feature type="compositionally biased region" description="Low complexity" evidence="1">
    <location>
        <begin position="507"/>
        <end position="525"/>
    </location>
</feature>
<evidence type="ECO:0000259" key="2">
    <source>
        <dbReference type="Pfam" id="PF03793"/>
    </source>
</evidence>
<gene>
    <name evidence="4" type="ORF">RM764_02800</name>
</gene>
<dbReference type="InterPro" id="IPR046704">
    <property type="entry name" value="DUF6777"/>
</dbReference>
<evidence type="ECO:0000256" key="1">
    <source>
        <dbReference type="SAM" id="MobiDB-lite"/>
    </source>
</evidence>
<feature type="compositionally biased region" description="Low complexity" evidence="1">
    <location>
        <begin position="352"/>
        <end position="451"/>
    </location>
</feature>
<evidence type="ECO:0000313" key="5">
    <source>
        <dbReference type="Proteomes" id="UP001183809"/>
    </source>
</evidence>
<dbReference type="Pfam" id="PF03793">
    <property type="entry name" value="PASTA"/>
    <property type="match status" value="1"/>
</dbReference>
<dbReference type="EMBL" id="JAVREY010000002">
    <property type="protein sequence ID" value="MDT0461942.1"/>
    <property type="molecule type" value="Genomic_DNA"/>
</dbReference>
<evidence type="ECO:0000313" key="4">
    <source>
        <dbReference type="EMBL" id="MDT0461942.1"/>
    </source>
</evidence>
<dbReference type="Pfam" id="PF20568">
    <property type="entry name" value="DUF6777"/>
    <property type="match status" value="1"/>
</dbReference>
<dbReference type="InterPro" id="IPR005543">
    <property type="entry name" value="PASTA_dom"/>
</dbReference>
<feature type="domain" description="DUF6777" evidence="3">
    <location>
        <begin position="77"/>
        <end position="234"/>
    </location>
</feature>
<keyword evidence="5" id="KW-1185">Reference proteome</keyword>
<dbReference type="RefSeq" id="WP_311691438.1">
    <property type="nucleotide sequence ID" value="NZ_JAVREY010000002.1"/>
</dbReference>
<evidence type="ECO:0000259" key="3">
    <source>
        <dbReference type="Pfam" id="PF20568"/>
    </source>
</evidence>
<comment type="caution">
    <text evidence="4">The sequence shown here is derived from an EMBL/GenBank/DDBJ whole genome shotgun (WGS) entry which is preliminary data.</text>
</comment>
<feature type="domain" description="PASTA" evidence="2">
    <location>
        <begin position="259"/>
        <end position="318"/>
    </location>
</feature>
<organism evidence="4 5">
    <name type="scientific">Streptomyces gibsoniae</name>
    <dbReference type="NCBI Taxonomy" id="3075529"/>
    <lineage>
        <taxon>Bacteria</taxon>
        <taxon>Bacillati</taxon>
        <taxon>Actinomycetota</taxon>
        <taxon>Actinomycetes</taxon>
        <taxon>Kitasatosporales</taxon>
        <taxon>Streptomycetaceae</taxon>
        <taxon>Streptomyces</taxon>
    </lineage>
</organism>
<feature type="compositionally biased region" description="Polar residues" evidence="1">
    <location>
        <begin position="469"/>
        <end position="487"/>
    </location>
</feature>
<dbReference type="PROSITE" id="PS51257">
    <property type="entry name" value="PROKAR_LIPOPROTEIN"/>
    <property type="match status" value="1"/>
</dbReference>
<accession>A0ABU2TLY3</accession>
<feature type="compositionally biased region" description="Polar residues" evidence="1">
    <location>
        <begin position="497"/>
        <end position="506"/>
    </location>
</feature>
<proteinExistence type="predicted"/>
<dbReference type="Proteomes" id="UP001183809">
    <property type="component" value="Unassembled WGS sequence"/>
</dbReference>
<protein>
    <submittedName>
        <fullName evidence="4">PASTA domain-containing protein</fullName>
    </submittedName>
</protein>
<reference evidence="5" key="1">
    <citation type="submission" date="2023-07" db="EMBL/GenBank/DDBJ databases">
        <title>30 novel species of actinomycetes from the DSMZ collection.</title>
        <authorList>
            <person name="Nouioui I."/>
        </authorList>
    </citation>
    <scope>NUCLEOTIDE SEQUENCE [LARGE SCALE GENOMIC DNA]</scope>
    <source>
        <strain evidence="5">DSM 41699</strain>
    </source>
</reference>
<dbReference type="Gene3D" id="3.30.10.20">
    <property type="match status" value="1"/>
</dbReference>
<feature type="region of interest" description="Disordered" evidence="1">
    <location>
        <begin position="287"/>
        <end position="525"/>
    </location>
</feature>